<feature type="transmembrane region" description="Helical" evidence="4">
    <location>
        <begin position="466"/>
        <end position="486"/>
    </location>
</feature>
<dbReference type="Pfam" id="PF16327">
    <property type="entry name" value="CcmF_C"/>
    <property type="match status" value="1"/>
</dbReference>
<feature type="transmembrane region" description="Helical" evidence="4">
    <location>
        <begin position="6"/>
        <end position="24"/>
    </location>
</feature>
<proteinExistence type="inferred from homology"/>
<dbReference type="AlphaFoldDB" id="A0A2M7TAA7"/>
<keyword evidence="4" id="KW-0472">Membrane</keyword>
<feature type="transmembrane region" description="Helical" evidence="4">
    <location>
        <begin position="98"/>
        <end position="115"/>
    </location>
</feature>
<dbReference type="RefSeq" id="WP_286678217.1">
    <property type="nucleotide sequence ID" value="NZ_MNXI01000068.1"/>
</dbReference>
<feature type="transmembrane region" description="Helical" evidence="4">
    <location>
        <begin position="252"/>
        <end position="269"/>
    </location>
</feature>
<feature type="domain" description="Cytochrome c-type biogenesis protein CcmF C-terminal" evidence="6">
    <location>
        <begin position="321"/>
        <end position="661"/>
    </location>
</feature>
<feature type="transmembrane region" description="Helical" evidence="4">
    <location>
        <begin position="392"/>
        <end position="412"/>
    </location>
</feature>
<dbReference type="Pfam" id="PF01578">
    <property type="entry name" value="Cytochrom_C_asm"/>
    <property type="match status" value="1"/>
</dbReference>
<comment type="similarity">
    <text evidence="1">Belongs to the CcmF/CycK/Ccl1/NrfE/CcsA family.</text>
</comment>
<dbReference type="Proteomes" id="UP000230956">
    <property type="component" value="Unassembled WGS sequence"/>
</dbReference>
<feature type="transmembrane region" description="Helical" evidence="4">
    <location>
        <begin position="516"/>
        <end position="536"/>
    </location>
</feature>
<dbReference type="GO" id="GO:0020037">
    <property type="term" value="F:heme binding"/>
    <property type="evidence" value="ECO:0007669"/>
    <property type="project" value="InterPro"/>
</dbReference>
<evidence type="ECO:0000256" key="1">
    <source>
        <dbReference type="ARBA" id="ARBA00009186"/>
    </source>
</evidence>
<gene>
    <name evidence="7" type="ORF">COY37_01515</name>
</gene>
<evidence type="ECO:0000313" key="7">
    <source>
        <dbReference type="EMBL" id="PIZ41881.1"/>
    </source>
</evidence>
<dbReference type="InterPro" id="IPR003567">
    <property type="entry name" value="Cyt_c_biogenesis"/>
</dbReference>
<evidence type="ECO:0008006" key="9">
    <source>
        <dbReference type="Google" id="ProtNLM"/>
    </source>
</evidence>
<evidence type="ECO:0000259" key="6">
    <source>
        <dbReference type="Pfam" id="PF16327"/>
    </source>
</evidence>
<dbReference type="PANTHER" id="PTHR43653:SF1">
    <property type="entry name" value="CYTOCHROME C-TYPE BIOGENESIS PROTEIN CCMF"/>
    <property type="match status" value="1"/>
</dbReference>
<feature type="domain" description="Cytochrome c assembly protein" evidence="5">
    <location>
        <begin position="91"/>
        <end position="299"/>
    </location>
</feature>
<dbReference type="GO" id="GO:0016020">
    <property type="term" value="C:membrane"/>
    <property type="evidence" value="ECO:0007669"/>
    <property type="project" value="InterPro"/>
</dbReference>
<dbReference type="PRINTS" id="PR01410">
    <property type="entry name" value="CCBIOGENESIS"/>
</dbReference>
<feature type="transmembrane region" description="Helical" evidence="4">
    <location>
        <begin position="315"/>
        <end position="333"/>
    </location>
</feature>
<dbReference type="GO" id="GO:0015232">
    <property type="term" value="F:heme transmembrane transporter activity"/>
    <property type="evidence" value="ECO:0007669"/>
    <property type="project" value="InterPro"/>
</dbReference>
<feature type="transmembrane region" description="Helical" evidence="4">
    <location>
        <begin position="167"/>
        <end position="194"/>
    </location>
</feature>
<dbReference type="InterPro" id="IPR002541">
    <property type="entry name" value="Cyt_c_assembly"/>
</dbReference>
<feature type="region of interest" description="Disordered" evidence="3">
    <location>
        <begin position="670"/>
        <end position="697"/>
    </location>
</feature>
<comment type="caution">
    <text evidence="7">The sequence shown here is derived from an EMBL/GenBank/DDBJ whole genome shotgun (WGS) entry which is preliminary data.</text>
</comment>
<organism evidence="7 8">
    <name type="scientific">Candidatus Aquicultor secundus</name>
    <dbReference type="NCBI Taxonomy" id="1973895"/>
    <lineage>
        <taxon>Bacteria</taxon>
        <taxon>Bacillati</taxon>
        <taxon>Actinomycetota</taxon>
        <taxon>Candidatus Aquicultoria</taxon>
        <taxon>Candidatus Aquicultorales</taxon>
        <taxon>Candidatus Aquicultoraceae</taxon>
        <taxon>Candidatus Aquicultor</taxon>
    </lineage>
</organism>
<keyword evidence="4" id="KW-0812">Transmembrane</keyword>
<dbReference type="InterPro" id="IPR032523">
    <property type="entry name" value="CcmF_C"/>
</dbReference>
<evidence type="ECO:0000256" key="4">
    <source>
        <dbReference type="SAM" id="Phobius"/>
    </source>
</evidence>
<evidence type="ECO:0000259" key="5">
    <source>
        <dbReference type="Pfam" id="PF01578"/>
    </source>
</evidence>
<keyword evidence="2" id="KW-0201">Cytochrome c-type biogenesis</keyword>
<dbReference type="EMBL" id="PFNG01000038">
    <property type="protein sequence ID" value="PIZ41881.1"/>
    <property type="molecule type" value="Genomic_DNA"/>
</dbReference>
<protein>
    <recommendedName>
        <fullName evidence="9">Heme lyase CcmF/NrfE family subunit</fullName>
    </recommendedName>
</protein>
<name>A0A2M7TAA7_9ACTN</name>
<evidence type="ECO:0000256" key="2">
    <source>
        <dbReference type="ARBA" id="ARBA00022748"/>
    </source>
</evidence>
<feature type="transmembrane region" description="Helical" evidence="4">
    <location>
        <begin position="641"/>
        <end position="661"/>
    </location>
</feature>
<accession>A0A2M7TAA7</accession>
<feature type="transmembrane region" description="Helical" evidence="4">
    <location>
        <begin position="127"/>
        <end position="147"/>
    </location>
</feature>
<dbReference type="GO" id="GO:0017004">
    <property type="term" value="P:cytochrome complex assembly"/>
    <property type="evidence" value="ECO:0007669"/>
    <property type="project" value="UniProtKB-KW"/>
</dbReference>
<sequence length="697" mass="77204">MRMIGLLALLVAIAISVFSAYSFYLGNKAKPRKGEQQQKLASWGMVWQFISVTFASLTLVLAFINNDFTFGYVAEHSSQTMSVFYKISAFWAGHEGSLLLWLWMLTGYTAVLALSNLKSNDRLKSMALYISNYVQLFLVITIIAATNPFKGPIPEMNGVGAGLNPLLMHWAMVLHPPTLFMGYAGMTIPFAFAISALIDRDATRAWIDRAHKWTLFAWLFLTVGIFLGALWAYVVLGWGGYWGWDPVENASILPWLTGTALLHTFTMYRRRGGMKLWAIWLASLSFIMVVMATFITRSGLISSVHAFPDIRVDLTLLFGGLMLFVLGLTAYLSRSRSKEFETQEFFKDFLSRHFTYYLNNVALVTFTFIILGATVIPPFFKTSVGPDFYNALAKPLGALYLLLVVTCPFLGWTKTDPGKLLKHLAVPAVSAVVLAVPLYLFGGNIFNFAQTLNAGSGNIVTQAFNFVLLVVPIFAIIAVLELFYITASTRAKGRGVGFFSGLVALFKFNRSTAGGFVGHLGMAVMMIGIAGSQLYVQDIPATIKNQPGQTIQVSNYTLKYAGTKESQKPEEYVVNANFDMLDRTTGKFLRRISPQLIFHEAQQQQTTKAAIYYEPFRDIFVVLNSIDPQGNLSLNIKVNPLISFVWIGSFILALGAMVSMWPKAVAVTEEAEDEADATEPKKKVKAGKRKEALAGAE</sequence>
<evidence type="ECO:0000256" key="3">
    <source>
        <dbReference type="SAM" id="MobiDB-lite"/>
    </source>
</evidence>
<feature type="transmembrane region" description="Helical" evidence="4">
    <location>
        <begin position="354"/>
        <end position="380"/>
    </location>
</feature>
<feature type="transmembrane region" description="Helical" evidence="4">
    <location>
        <begin position="45"/>
        <end position="64"/>
    </location>
</feature>
<evidence type="ECO:0000313" key="8">
    <source>
        <dbReference type="Proteomes" id="UP000230956"/>
    </source>
</evidence>
<feature type="transmembrane region" description="Helical" evidence="4">
    <location>
        <begin position="276"/>
        <end position="295"/>
    </location>
</feature>
<feature type="transmembrane region" description="Helical" evidence="4">
    <location>
        <begin position="215"/>
        <end position="240"/>
    </location>
</feature>
<keyword evidence="4" id="KW-1133">Transmembrane helix</keyword>
<reference evidence="8" key="1">
    <citation type="submission" date="2017-09" db="EMBL/GenBank/DDBJ databases">
        <title>Depth-based differentiation of microbial function through sediment-hosted aquifers and enrichment of novel symbionts in the deep terrestrial subsurface.</title>
        <authorList>
            <person name="Probst A.J."/>
            <person name="Ladd B."/>
            <person name="Jarett J.K."/>
            <person name="Geller-Mcgrath D.E."/>
            <person name="Sieber C.M.K."/>
            <person name="Emerson J.B."/>
            <person name="Anantharaman K."/>
            <person name="Thomas B.C."/>
            <person name="Malmstrom R."/>
            <person name="Stieglmeier M."/>
            <person name="Klingl A."/>
            <person name="Woyke T."/>
            <person name="Ryan C.M."/>
            <person name="Banfield J.F."/>
        </authorList>
    </citation>
    <scope>NUCLEOTIDE SEQUENCE [LARGE SCALE GENOMIC DNA]</scope>
</reference>
<feature type="transmembrane region" description="Helical" evidence="4">
    <location>
        <begin position="424"/>
        <end position="446"/>
    </location>
</feature>
<dbReference type="PANTHER" id="PTHR43653">
    <property type="entry name" value="CYTOCHROME C ASSEMBLY PROTEIN-RELATED"/>
    <property type="match status" value="1"/>
</dbReference>